<proteinExistence type="predicted"/>
<protein>
    <submittedName>
        <fullName evidence="1">Uncharacterized protein</fullName>
    </submittedName>
</protein>
<keyword evidence="2" id="KW-1185">Reference proteome</keyword>
<dbReference type="AlphaFoldDB" id="A0A810Q873"/>
<gene>
    <name evidence="1" type="ORF">MM50RIKEN_16090</name>
</gene>
<dbReference type="Proteomes" id="UP000681035">
    <property type="component" value="Chromosome"/>
</dbReference>
<organism evidence="1 2">
    <name type="scientific">Vescimonas coprocola</name>
    <dbReference type="NCBI Taxonomy" id="2714355"/>
    <lineage>
        <taxon>Bacteria</taxon>
        <taxon>Bacillati</taxon>
        <taxon>Bacillota</taxon>
        <taxon>Clostridia</taxon>
        <taxon>Eubacteriales</taxon>
        <taxon>Oscillospiraceae</taxon>
        <taxon>Vescimonas</taxon>
    </lineage>
</organism>
<accession>A0A810Q873</accession>
<dbReference type="RefSeq" id="WP_213540500.1">
    <property type="nucleotide sequence ID" value="NZ_AP023418.1"/>
</dbReference>
<evidence type="ECO:0000313" key="2">
    <source>
        <dbReference type="Proteomes" id="UP000681035"/>
    </source>
</evidence>
<sequence length="67" mass="7682">MQMESLPWCLGQLGPVRPLGSTLRLPEREERYAFGLTTNRWYRQMSLLIAMPQTLSGEPVVLPDGHR</sequence>
<dbReference type="EMBL" id="AP023418">
    <property type="protein sequence ID" value="BCK81846.1"/>
    <property type="molecule type" value="Genomic_DNA"/>
</dbReference>
<name>A0A810Q873_9FIRM</name>
<reference evidence="1" key="1">
    <citation type="submission" date="2020-09" db="EMBL/GenBank/DDBJ databases">
        <title>New species isolated from human feces.</title>
        <authorList>
            <person name="Kitahara M."/>
            <person name="Shigeno Y."/>
            <person name="Shime M."/>
            <person name="Matsumoto Y."/>
            <person name="Nakamura S."/>
            <person name="Motooka D."/>
            <person name="Fukuoka S."/>
            <person name="Nishikawa H."/>
            <person name="Benno Y."/>
        </authorList>
    </citation>
    <scope>NUCLEOTIDE SEQUENCE</scope>
    <source>
        <strain evidence="1">MM50</strain>
    </source>
</reference>
<dbReference type="KEGG" id="vcop:MM50RIKEN_16090"/>
<evidence type="ECO:0000313" key="1">
    <source>
        <dbReference type="EMBL" id="BCK81846.1"/>
    </source>
</evidence>